<protein>
    <submittedName>
        <fullName evidence="2">Uncharacterized protein</fullName>
    </submittedName>
</protein>
<proteinExistence type="predicted"/>
<evidence type="ECO:0000256" key="1">
    <source>
        <dbReference type="SAM" id="MobiDB-lite"/>
    </source>
</evidence>
<reference evidence="2 3" key="1">
    <citation type="submission" date="2018-03" db="EMBL/GenBank/DDBJ databases">
        <title>Genomic Encyclopedia of Archaeal and Bacterial Type Strains, Phase II (KMG-II): from individual species to whole genera.</title>
        <authorList>
            <person name="Goeker M."/>
        </authorList>
    </citation>
    <scope>NUCLEOTIDE SEQUENCE [LARGE SCALE GENOMIC DNA]</scope>
    <source>
        <strain evidence="2 3">DSM 100065</strain>
    </source>
</reference>
<organism evidence="2 3">
    <name type="scientific">Antricoccus suffuscus</name>
    <dbReference type="NCBI Taxonomy" id="1629062"/>
    <lineage>
        <taxon>Bacteria</taxon>
        <taxon>Bacillati</taxon>
        <taxon>Actinomycetota</taxon>
        <taxon>Actinomycetes</taxon>
        <taxon>Geodermatophilales</taxon>
        <taxon>Antricoccaceae</taxon>
        <taxon>Antricoccus</taxon>
    </lineage>
</organism>
<sequence>MIDARALAAAVRTQPGVATLHPGPLGTASTFTAAGRVWGIRISPDAIDVHVVVRPGFSLVALAQALTAIVGSAVDDPAYTGEIRVHVEDLLVDEKVTTLAALSFEPHLPADAPPSAPPASLPRRKQ</sequence>
<accession>A0A2T1A527</accession>
<keyword evidence="3" id="KW-1185">Reference proteome</keyword>
<dbReference type="OrthoDB" id="5195799at2"/>
<dbReference type="AlphaFoldDB" id="A0A2T1A527"/>
<feature type="region of interest" description="Disordered" evidence="1">
    <location>
        <begin position="106"/>
        <end position="126"/>
    </location>
</feature>
<dbReference type="Proteomes" id="UP000237752">
    <property type="component" value="Unassembled WGS sequence"/>
</dbReference>
<dbReference type="RefSeq" id="WP_106347831.1">
    <property type="nucleotide sequence ID" value="NZ_PVUE01000002.1"/>
</dbReference>
<comment type="caution">
    <text evidence="2">The sequence shown here is derived from an EMBL/GenBank/DDBJ whole genome shotgun (WGS) entry which is preliminary data.</text>
</comment>
<gene>
    <name evidence="2" type="ORF">CLV47_102394</name>
</gene>
<feature type="compositionally biased region" description="Pro residues" evidence="1">
    <location>
        <begin position="111"/>
        <end position="120"/>
    </location>
</feature>
<dbReference type="EMBL" id="PVUE01000002">
    <property type="protein sequence ID" value="PRZ43703.1"/>
    <property type="molecule type" value="Genomic_DNA"/>
</dbReference>
<name>A0A2T1A527_9ACTN</name>
<evidence type="ECO:0000313" key="2">
    <source>
        <dbReference type="EMBL" id="PRZ43703.1"/>
    </source>
</evidence>
<evidence type="ECO:0000313" key="3">
    <source>
        <dbReference type="Proteomes" id="UP000237752"/>
    </source>
</evidence>